<dbReference type="EMBL" id="JBJKBG010000008">
    <property type="protein sequence ID" value="KAL3728758.1"/>
    <property type="molecule type" value="Genomic_DNA"/>
</dbReference>
<sequence>MYSHSRPGLVECSLQNSERCSERDITINQASVGMQPSGIPIFSVEIKNECSSACTIANVHLHCGEFSSDNLIRPEIFKRLDYDDCLVNNGAALSPGQILSFKYSTTRMNPSPFQMSTSLAPPYELFNLRVSVFSCLGVLDLMEASVT</sequence>
<keyword evidence="1" id="KW-0732">Signal</keyword>
<gene>
    <name evidence="2" type="ORF">ACJRO7_033350</name>
</gene>
<protein>
    <submittedName>
        <fullName evidence="2">Uncharacterized protein</fullName>
    </submittedName>
</protein>
<dbReference type="PANTHER" id="PTHR33184:SF2">
    <property type="entry name" value="APPLE DOMAIN-CONTAINING PROTEIN"/>
    <property type="match status" value="1"/>
</dbReference>
<evidence type="ECO:0000256" key="1">
    <source>
        <dbReference type="ARBA" id="ARBA00022729"/>
    </source>
</evidence>
<evidence type="ECO:0000313" key="3">
    <source>
        <dbReference type="Proteomes" id="UP001634007"/>
    </source>
</evidence>
<organism evidence="2 3">
    <name type="scientific">Eucalyptus globulus</name>
    <name type="common">Tasmanian blue gum</name>
    <dbReference type="NCBI Taxonomy" id="34317"/>
    <lineage>
        <taxon>Eukaryota</taxon>
        <taxon>Viridiplantae</taxon>
        <taxon>Streptophyta</taxon>
        <taxon>Embryophyta</taxon>
        <taxon>Tracheophyta</taxon>
        <taxon>Spermatophyta</taxon>
        <taxon>Magnoliopsida</taxon>
        <taxon>eudicotyledons</taxon>
        <taxon>Gunneridae</taxon>
        <taxon>Pentapetalae</taxon>
        <taxon>rosids</taxon>
        <taxon>malvids</taxon>
        <taxon>Myrtales</taxon>
        <taxon>Myrtaceae</taxon>
        <taxon>Myrtoideae</taxon>
        <taxon>Eucalypteae</taxon>
        <taxon>Eucalyptus</taxon>
    </lineage>
</organism>
<dbReference type="AlphaFoldDB" id="A0ABD3JMV2"/>
<reference evidence="2 3" key="1">
    <citation type="submission" date="2024-11" db="EMBL/GenBank/DDBJ databases">
        <title>Chromosome-level genome assembly of Eucalyptus globulus Labill. provides insights into its genome evolution.</title>
        <authorList>
            <person name="Li X."/>
        </authorList>
    </citation>
    <scope>NUCLEOTIDE SEQUENCE [LARGE SCALE GENOMIC DNA]</scope>
    <source>
        <strain evidence="2">CL2024</strain>
        <tissue evidence="2">Fresh tender leaves</tissue>
    </source>
</reference>
<accession>A0ABD3JMV2</accession>
<proteinExistence type="predicted"/>
<name>A0ABD3JMV2_EUCGL</name>
<dbReference type="PANTHER" id="PTHR33184">
    <property type="entry name" value="PROTEIN TAPETUM DETERMINANT 1-LIKE-RELATED"/>
    <property type="match status" value="1"/>
</dbReference>
<dbReference type="Pfam" id="PF24068">
    <property type="entry name" value="TPD1_C"/>
    <property type="match status" value="1"/>
</dbReference>
<dbReference type="InterPro" id="IPR040361">
    <property type="entry name" value="TPD1"/>
</dbReference>
<comment type="caution">
    <text evidence="2">The sequence shown here is derived from an EMBL/GenBank/DDBJ whole genome shotgun (WGS) entry which is preliminary data.</text>
</comment>
<evidence type="ECO:0000313" key="2">
    <source>
        <dbReference type="EMBL" id="KAL3728758.1"/>
    </source>
</evidence>
<keyword evidence="3" id="KW-1185">Reference proteome</keyword>
<dbReference type="Proteomes" id="UP001634007">
    <property type="component" value="Unassembled WGS sequence"/>
</dbReference>